<evidence type="ECO:0000313" key="11">
    <source>
        <dbReference type="Proteomes" id="UP000054302"/>
    </source>
</evidence>
<dbReference type="EMBL" id="KN847520">
    <property type="protein sequence ID" value="KIV96119.1"/>
    <property type="molecule type" value="Genomic_DNA"/>
</dbReference>
<proteinExistence type="inferred from homology"/>
<organism evidence="10 11">
    <name type="scientific">Exophiala mesophila</name>
    <name type="common">Black yeast-like fungus</name>
    <dbReference type="NCBI Taxonomy" id="212818"/>
    <lineage>
        <taxon>Eukaryota</taxon>
        <taxon>Fungi</taxon>
        <taxon>Dikarya</taxon>
        <taxon>Ascomycota</taxon>
        <taxon>Pezizomycotina</taxon>
        <taxon>Eurotiomycetes</taxon>
        <taxon>Chaetothyriomycetidae</taxon>
        <taxon>Chaetothyriales</taxon>
        <taxon>Herpotrichiellaceae</taxon>
        <taxon>Exophiala</taxon>
    </lineage>
</organism>
<dbReference type="AlphaFoldDB" id="A0A0D1ZQ87"/>
<keyword evidence="11" id="KW-1185">Reference proteome</keyword>
<dbReference type="GO" id="GO:0005739">
    <property type="term" value="C:mitochondrion"/>
    <property type="evidence" value="ECO:0007669"/>
    <property type="project" value="TreeGrafter"/>
</dbReference>
<dbReference type="InterPro" id="IPR013740">
    <property type="entry name" value="Redoxin"/>
</dbReference>
<dbReference type="PANTHER" id="PTHR10430:SF39">
    <property type="entry name" value="PEROXISOMAL MEMBRANE ASSOCIATED PROTEIN 20"/>
    <property type="match status" value="1"/>
</dbReference>
<dbReference type="VEuPathDB" id="FungiDB:PV10_00023"/>
<dbReference type="GO" id="GO:0008379">
    <property type="term" value="F:thioredoxin peroxidase activity"/>
    <property type="evidence" value="ECO:0007669"/>
    <property type="project" value="InterPro"/>
</dbReference>
<dbReference type="CDD" id="cd03013">
    <property type="entry name" value="PRX5_like"/>
    <property type="match status" value="1"/>
</dbReference>
<dbReference type="RefSeq" id="XP_016227693.1">
    <property type="nucleotide sequence ID" value="XM_016364044.1"/>
</dbReference>
<dbReference type="GO" id="GO:0005777">
    <property type="term" value="C:peroxisome"/>
    <property type="evidence" value="ECO:0007669"/>
    <property type="project" value="TreeGrafter"/>
</dbReference>
<comment type="function">
    <text evidence="7">Thiol-specific peroxidase that catalyzes the reduction of hydrogen peroxide and organic hydroperoxides to water and alcohols, respectively. Plays a role in cell protection against oxidative stress by detoxifying peroxides.</text>
</comment>
<dbReference type="Proteomes" id="UP000054302">
    <property type="component" value="Unassembled WGS sequence"/>
</dbReference>
<dbReference type="InterPro" id="IPR037944">
    <property type="entry name" value="PRX5-like"/>
</dbReference>
<evidence type="ECO:0000256" key="2">
    <source>
        <dbReference type="ARBA" id="ARBA00022559"/>
    </source>
</evidence>
<reference evidence="10 11" key="1">
    <citation type="submission" date="2015-01" db="EMBL/GenBank/DDBJ databases">
        <title>The Genome Sequence of Exophiala mesophila CBS40295.</title>
        <authorList>
            <consortium name="The Broad Institute Genomics Platform"/>
            <person name="Cuomo C."/>
            <person name="de Hoog S."/>
            <person name="Gorbushina A."/>
            <person name="Stielow B."/>
            <person name="Teixiera M."/>
            <person name="Abouelleil A."/>
            <person name="Chapman S.B."/>
            <person name="Priest M."/>
            <person name="Young S.K."/>
            <person name="Wortman J."/>
            <person name="Nusbaum C."/>
            <person name="Birren B."/>
        </authorList>
    </citation>
    <scope>NUCLEOTIDE SEQUENCE [LARGE SCALE GENOMIC DNA]</scope>
    <source>
        <strain evidence="10 11">CBS 40295</strain>
    </source>
</reference>
<dbReference type="PANTHER" id="PTHR10430">
    <property type="entry name" value="PEROXIREDOXIN"/>
    <property type="match status" value="1"/>
</dbReference>
<dbReference type="OMA" id="TEWGKAH"/>
<name>A0A0D1ZQ87_EXOME</name>
<evidence type="ECO:0000313" key="10">
    <source>
        <dbReference type="EMBL" id="KIV96119.1"/>
    </source>
</evidence>
<gene>
    <name evidence="10" type="ORF">PV10_00023</name>
</gene>
<dbReference type="InterPro" id="IPR036249">
    <property type="entry name" value="Thioredoxin-like_sf"/>
</dbReference>
<dbReference type="GO" id="GO:0042744">
    <property type="term" value="P:hydrogen peroxide catabolic process"/>
    <property type="evidence" value="ECO:0007669"/>
    <property type="project" value="TreeGrafter"/>
</dbReference>
<keyword evidence="2 7" id="KW-0575">Peroxidase</keyword>
<keyword evidence="5 7" id="KW-0676">Redox-active center</keyword>
<dbReference type="STRING" id="212818.A0A0D1ZQ87"/>
<evidence type="ECO:0000256" key="8">
    <source>
        <dbReference type="SAM" id="MobiDB-lite"/>
    </source>
</evidence>
<feature type="active site" description="Cysteine sulfenic acid (-SOH) intermediate" evidence="6">
    <location>
        <position position="83"/>
    </location>
</feature>
<evidence type="ECO:0000259" key="9">
    <source>
        <dbReference type="Pfam" id="PF08534"/>
    </source>
</evidence>
<evidence type="ECO:0000256" key="7">
    <source>
        <dbReference type="RuleBase" id="RU366011"/>
    </source>
</evidence>
<evidence type="ECO:0000256" key="4">
    <source>
        <dbReference type="ARBA" id="ARBA00023002"/>
    </source>
</evidence>
<dbReference type="FunFam" id="3.40.30.10:FF:000159">
    <property type="entry name" value="Peroxiredoxin"/>
    <property type="match status" value="1"/>
</dbReference>
<evidence type="ECO:0000256" key="3">
    <source>
        <dbReference type="ARBA" id="ARBA00022862"/>
    </source>
</evidence>
<feature type="region of interest" description="Disordered" evidence="8">
    <location>
        <begin position="1"/>
        <end position="27"/>
    </location>
</feature>
<feature type="compositionally biased region" description="Low complexity" evidence="8">
    <location>
        <begin position="1"/>
        <end position="15"/>
    </location>
</feature>
<dbReference type="HOGENOM" id="CLU_072440_3_0_1"/>
<keyword evidence="4 7" id="KW-0560">Oxidoreductase</keyword>
<dbReference type="SUPFAM" id="SSF52833">
    <property type="entry name" value="Thioredoxin-like"/>
    <property type="match status" value="1"/>
</dbReference>
<accession>A0A0D1ZQ87</accession>
<dbReference type="Gene3D" id="3.40.30.10">
    <property type="entry name" value="Glutaredoxin"/>
    <property type="match status" value="1"/>
</dbReference>
<dbReference type="GO" id="GO:0034599">
    <property type="term" value="P:cellular response to oxidative stress"/>
    <property type="evidence" value="ECO:0007669"/>
    <property type="project" value="InterPro"/>
</dbReference>
<dbReference type="Pfam" id="PF08534">
    <property type="entry name" value="Redoxin"/>
    <property type="match status" value="1"/>
</dbReference>
<dbReference type="GO" id="GO:0045454">
    <property type="term" value="P:cell redox homeostasis"/>
    <property type="evidence" value="ECO:0007669"/>
    <property type="project" value="TreeGrafter"/>
</dbReference>
<sequence length="191" mass="20388">MYLRSLLRSSQPRLSATLPTKPSPSRLARPFHSTAAAMVKEGDAVPNVELFETSPGNRVNLSKELASGKGLVIGVPAAFSPTCTGNHVPGYIASDKLKTAGKVFVVSVNDAWVTNAWGKTLDENKSSGIRFIADPAGEFTQAWDVAFDTTAITGNYRSKRYAIATEDGKVVKVAIEPDNTSLTISAADKFL</sequence>
<dbReference type="GO" id="GO:0005829">
    <property type="term" value="C:cytosol"/>
    <property type="evidence" value="ECO:0007669"/>
    <property type="project" value="TreeGrafter"/>
</dbReference>
<feature type="domain" description="Redoxin" evidence="9">
    <location>
        <begin position="40"/>
        <end position="189"/>
    </location>
</feature>
<comment type="similarity">
    <text evidence="1 7">Belongs to the peroxiredoxin family. Prx5 subfamily.</text>
</comment>
<protein>
    <recommendedName>
        <fullName evidence="9">Redoxin domain-containing protein</fullName>
    </recommendedName>
</protein>
<evidence type="ECO:0000256" key="1">
    <source>
        <dbReference type="ARBA" id="ARBA00010505"/>
    </source>
</evidence>
<keyword evidence="3 7" id="KW-0049">Antioxidant</keyword>
<evidence type="ECO:0000256" key="6">
    <source>
        <dbReference type="PIRSR" id="PIRSR637944-1"/>
    </source>
</evidence>
<dbReference type="GeneID" id="27317868"/>
<evidence type="ECO:0000256" key="5">
    <source>
        <dbReference type="ARBA" id="ARBA00023284"/>
    </source>
</evidence>
<dbReference type="OrthoDB" id="1882547at2759"/>